<dbReference type="NCBIfam" id="TIGR01733">
    <property type="entry name" value="AA-adenyl-dom"/>
    <property type="match status" value="1"/>
</dbReference>
<dbReference type="InterPro" id="IPR009081">
    <property type="entry name" value="PP-bd_ACP"/>
</dbReference>
<feature type="domain" description="Carrier" evidence="5">
    <location>
        <begin position="968"/>
        <end position="1043"/>
    </location>
</feature>
<keyword evidence="2" id="KW-0596">Phosphopantetheine</keyword>
<dbReference type="InterPro" id="IPR025110">
    <property type="entry name" value="AMP-bd_C"/>
</dbReference>
<keyword evidence="7" id="KW-1185">Reference proteome</keyword>
<comment type="cofactor">
    <cofactor evidence="1">
        <name>pantetheine 4'-phosphate</name>
        <dbReference type="ChEBI" id="CHEBI:47942"/>
    </cofactor>
</comment>
<feature type="region of interest" description="Disordered" evidence="4">
    <location>
        <begin position="1043"/>
        <end position="1081"/>
    </location>
</feature>
<feature type="region of interest" description="Disordered" evidence="4">
    <location>
        <begin position="946"/>
        <end position="969"/>
    </location>
</feature>
<evidence type="ECO:0000259" key="5">
    <source>
        <dbReference type="PROSITE" id="PS50075"/>
    </source>
</evidence>
<dbReference type="Proteomes" id="UP001282474">
    <property type="component" value="Unassembled WGS sequence"/>
</dbReference>
<dbReference type="SUPFAM" id="SSF52777">
    <property type="entry name" value="CoA-dependent acyltransferases"/>
    <property type="match status" value="2"/>
</dbReference>
<accession>A0ABU4N3N9</accession>
<dbReference type="Gene3D" id="2.30.38.10">
    <property type="entry name" value="Luciferase, Domain 3"/>
    <property type="match status" value="1"/>
</dbReference>
<dbReference type="CDD" id="cd05930">
    <property type="entry name" value="A_NRPS"/>
    <property type="match status" value="1"/>
</dbReference>
<sequence length="1081" mass="117256">MNDIEDIYPLSPAQEGMLFHTLTSAEHGLYVETTTFRILGDLDLQALTAAWETVVARHAVLRTAFVHERISAPRQVVLPEAAVDIDVLDLSDRDEAARTEEAAAELARRRGKPFDLTRPPLMRLLVLRLQPTEHMVVWTYHHMILDGWSAALLMAEVSAELGRAGGGAGTPPPAFREYISWLRRRDAEQDRAFWTDYLAGYREPAVFTLPGVRPGAKPSGSFRTVRATLPATATARLRALSAACSATLGSLVEAAWAGTVARYSGRDDVVVGVTVSGRPPRERADDMIGMFINTIPVRARVERDLPADEWLAHHAASRHPVLGHQHTPLTDVQRWAGTEHGARLLDTVVVFENYPDASEAVLADGALRICDVGYETRTNYIATLVVRSADDLSLQLVVDSAVFGEGQAERVLAHLIAVLERFADRPGMPVHDLLAVPRETRALLLDRWNGSDVDRAVPRALLDGLTDAAVAARPDHPAVVADDATYTYRELSDRAEALALRLAGFGVGPGDRVGVCLDRGADLVTALLAVARTGAAFVPLDPAHPAERTAYILRDSAPTLVLTDGSGDLTPVGWDGKVLDLSQEELDPAAGAGPSLPGATPDGLAYVIYTSGSTGRPKGVAIGHGALANLVDSLARRHPGLGAEDRFLALTTLTFDTSLAELLVPLAVGATVHVGRRSLGLSGRELDDYVTREGITALQATPSRYRVLLESGWQGSGGPRLYSCGEAFPPDLVEPLVKRGRTVWNMYGPTETTVYSSVEEIHAETTRVTVGRPISNTALRVLDAHGAPVPIGCVGELWIGGDGVAEGYWNQPALTEDRFVADPFAPGSRMFRTGDHARTLPDGRVELLGRMDRQLKLRGYRVEPGEIEQVLMEEPDIEAAAVAVRDDRLVAWTVPADRDAPLAPARLRERLRRILPSYMVPEVMVTVDTLPLTPAGKTDLLALTVPADEPDEPGEPAPAPSEGDGTPDRRSAHVELVARLFQEVLAVPRAEPDDDFFALGGDSLLAMRIATRLKAEFDLDLDIELLFQYSTVRELAEYMAGMPQADVDPPQATAPRVTDSTPDDDQAVRREEHDDRRQRQT</sequence>
<dbReference type="InterPro" id="IPR000873">
    <property type="entry name" value="AMP-dep_synth/lig_dom"/>
</dbReference>
<dbReference type="InterPro" id="IPR006162">
    <property type="entry name" value="Ppantetheine_attach_site"/>
</dbReference>
<dbReference type="Gene3D" id="3.30.559.10">
    <property type="entry name" value="Chloramphenicol acetyltransferase-like domain"/>
    <property type="match status" value="1"/>
</dbReference>
<evidence type="ECO:0000256" key="4">
    <source>
        <dbReference type="SAM" id="MobiDB-lite"/>
    </source>
</evidence>
<dbReference type="Gene3D" id="3.30.300.30">
    <property type="match status" value="1"/>
</dbReference>
<dbReference type="PROSITE" id="PS00012">
    <property type="entry name" value="PHOSPHOPANTETHEINE"/>
    <property type="match status" value="1"/>
</dbReference>
<dbReference type="Gene3D" id="3.30.559.30">
    <property type="entry name" value="Nonribosomal peptide synthetase, condensation domain"/>
    <property type="match status" value="1"/>
</dbReference>
<keyword evidence="3" id="KW-0597">Phosphoprotein</keyword>
<feature type="compositionally biased region" description="Basic and acidic residues" evidence="4">
    <location>
        <begin position="1066"/>
        <end position="1081"/>
    </location>
</feature>
<dbReference type="InterPro" id="IPR020845">
    <property type="entry name" value="AMP-binding_CS"/>
</dbReference>
<dbReference type="InterPro" id="IPR023213">
    <property type="entry name" value="CAT-like_dom_sf"/>
</dbReference>
<reference evidence="6 7" key="1">
    <citation type="journal article" date="2023" name="Microb. Genom.">
        <title>Mesoterricola silvestris gen. nov., sp. nov., Mesoterricola sediminis sp. nov., Geothrix oryzae sp. nov., Geothrix edaphica sp. nov., Geothrix rubra sp. nov., and Geothrix limicola sp. nov., six novel members of Acidobacteriota isolated from soils.</title>
        <authorList>
            <person name="Weisberg A.J."/>
            <person name="Pearce E."/>
            <person name="Kramer C.G."/>
            <person name="Chang J.H."/>
            <person name="Clarke C.R."/>
        </authorList>
    </citation>
    <scope>NUCLEOTIDE SEQUENCE [LARGE SCALE GENOMIC DNA]</scope>
    <source>
        <strain evidence="6 7">NE20-4-1</strain>
    </source>
</reference>
<dbReference type="CDD" id="cd19543">
    <property type="entry name" value="DCL_NRPS"/>
    <property type="match status" value="1"/>
</dbReference>
<comment type="caution">
    <text evidence="6">The sequence shown here is derived from an EMBL/GenBank/DDBJ whole genome shotgun (WGS) entry which is preliminary data.</text>
</comment>
<evidence type="ECO:0000313" key="7">
    <source>
        <dbReference type="Proteomes" id="UP001282474"/>
    </source>
</evidence>
<dbReference type="PROSITE" id="PS00455">
    <property type="entry name" value="AMP_BINDING"/>
    <property type="match status" value="1"/>
</dbReference>
<dbReference type="Pfam" id="PF00668">
    <property type="entry name" value="Condensation"/>
    <property type="match status" value="1"/>
</dbReference>
<dbReference type="InterPro" id="IPR036736">
    <property type="entry name" value="ACP-like_sf"/>
</dbReference>
<dbReference type="SMART" id="SM00823">
    <property type="entry name" value="PKS_PP"/>
    <property type="match status" value="1"/>
</dbReference>
<protein>
    <submittedName>
        <fullName evidence="6">Non-ribosomal peptide synthetase</fullName>
    </submittedName>
</protein>
<dbReference type="SUPFAM" id="SSF56801">
    <property type="entry name" value="Acetyl-CoA synthetase-like"/>
    <property type="match status" value="1"/>
</dbReference>
<dbReference type="PANTHER" id="PTHR45527:SF1">
    <property type="entry name" value="FATTY ACID SYNTHASE"/>
    <property type="match status" value="1"/>
</dbReference>
<dbReference type="PROSITE" id="PS50075">
    <property type="entry name" value="CARRIER"/>
    <property type="match status" value="1"/>
</dbReference>
<evidence type="ECO:0000256" key="2">
    <source>
        <dbReference type="ARBA" id="ARBA00022450"/>
    </source>
</evidence>
<organism evidence="6 7">
    <name type="scientific">Streptomyces caniscabiei</name>
    <dbReference type="NCBI Taxonomy" id="2746961"/>
    <lineage>
        <taxon>Bacteria</taxon>
        <taxon>Bacillati</taxon>
        <taxon>Actinomycetota</taxon>
        <taxon>Actinomycetes</taxon>
        <taxon>Kitasatosporales</taxon>
        <taxon>Streptomycetaceae</taxon>
        <taxon>Streptomyces</taxon>
    </lineage>
</organism>
<evidence type="ECO:0000313" key="6">
    <source>
        <dbReference type="EMBL" id="MDX3043153.1"/>
    </source>
</evidence>
<dbReference type="Pfam" id="PF13193">
    <property type="entry name" value="AMP-binding_C"/>
    <property type="match status" value="1"/>
</dbReference>
<dbReference type="InterPro" id="IPR010071">
    <property type="entry name" value="AA_adenyl_dom"/>
</dbReference>
<dbReference type="EMBL" id="JARAWJ010000047">
    <property type="protein sequence ID" value="MDX3043153.1"/>
    <property type="molecule type" value="Genomic_DNA"/>
</dbReference>
<dbReference type="Gene3D" id="3.40.50.980">
    <property type="match status" value="2"/>
</dbReference>
<dbReference type="Pfam" id="PF00550">
    <property type="entry name" value="PP-binding"/>
    <property type="match status" value="1"/>
</dbReference>
<gene>
    <name evidence="6" type="ORF">PV383_39185</name>
</gene>
<dbReference type="InterPro" id="IPR020806">
    <property type="entry name" value="PKS_PP-bd"/>
</dbReference>
<dbReference type="PANTHER" id="PTHR45527">
    <property type="entry name" value="NONRIBOSOMAL PEPTIDE SYNTHETASE"/>
    <property type="match status" value="1"/>
</dbReference>
<dbReference type="InterPro" id="IPR001242">
    <property type="entry name" value="Condensation_dom"/>
</dbReference>
<dbReference type="Gene3D" id="1.10.1200.10">
    <property type="entry name" value="ACP-like"/>
    <property type="match status" value="1"/>
</dbReference>
<name>A0ABU4N3N9_9ACTN</name>
<evidence type="ECO:0000256" key="1">
    <source>
        <dbReference type="ARBA" id="ARBA00001957"/>
    </source>
</evidence>
<evidence type="ECO:0000256" key="3">
    <source>
        <dbReference type="ARBA" id="ARBA00022553"/>
    </source>
</evidence>
<dbReference type="SUPFAM" id="SSF47336">
    <property type="entry name" value="ACP-like"/>
    <property type="match status" value="1"/>
</dbReference>
<dbReference type="RefSeq" id="WP_193381954.1">
    <property type="nucleotide sequence ID" value="NZ_JABXWF010000040.1"/>
</dbReference>
<dbReference type="InterPro" id="IPR045851">
    <property type="entry name" value="AMP-bd_C_sf"/>
</dbReference>
<proteinExistence type="predicted"/>
<dbReference type="Pfam" id="PF00501">
    <property type="entry name" value="AMP-binding"/>
    <property type="match status" value="1"/>
</dbReference>